<protein>
    <recommendedName>
        <fullName evidence="1">Methyltransferase type 12 domain-containing protein</fullName>
    </recommendedName>
</protein>
<dbReference type="Proteomes" id="UP001152798">
    <property type="component" value="Chromosome 1"/>
</dbReference>
<dbReference type="Gene3D" id="3.40.50.150">
    <property type="entry name" value="Vaccinia Virus protein VP39"/>
    <property type="match status" value="1"/>
</dbReference>
<dbReference type="SUPFAM" id="SSF53335">
    <property type="entry name" value="S-adenosyl-L-methionine-dependent methyltransferases"/>
    <property type="match status" value="1"/>
</dbReference>
<dbReference type="AlphaFoldDB" id="A0A9P0E1P4"/>
<evidence type="ECO:0000313" key="2">
    <source>
        <dbReference type="EMBL" id="CAH1392199.1"/>
    </source>
</evidence>
<reference evidence="2" key="1">
    <citation type="submission" date="2022-01" db="EMBL/GenBank/DDBJ databases">
        <authorList>
            <person name="King R."/>
        </authorList>
    </citation>
    <scope>NUCLEOTIDE SEQUENCE</scope>
</reference>
<dbReference type="InterPro" id="IPR013217">
    <property type="entry name" value="Methyltransf_12"/>
</dbReference>
<gene>
    <name evidence="2" type="ORF">NEZAVI_LOCUS3063</name>
</gene>
<dbReference type="OrthoDB" id="66144at2759"/>
<keyword evidence="3" id="KW-1185">Reference proteome</keyword>
<dbReference type="InterPro" id="IPR029063">
    <property type="entry name" value="SAM-dependent_MTases_sf"/>
</dbReference>
<organism evidence="2 3">
    <name type="scientific">Nezara viridula</name>
    <name type="common">Southern green stink bug</name>
    <name type="synonym">Cimex viridulus</name>
    <dbReference type="NCBI Taxonomy" id="85310"/>
    <lineage>
        <taxon>Eukaryota</taxon>
        <taxon>Metazoa</taxon>
        <taxon>Ecdysozoa</taxon>
        <taxon>Arthropoda</taxon>
        <taxon>Hexapoda</taxon>
        <taxon>Insecta</taxon>
        <taxon>Pterygota</taxon>
        <taxon>Neoptera</taxon>
        <taxon>Paraneoptera</taxon>
        <taxon>Hemiptera</taxon>
        <taxon>Heteroptera</taxon>
        <taxon>Panheteroptera</taxon>
        <taxon>Pentatomomorpha</taxon>
        <taxon>Pentatomoidea</taxon>
        <taxon>Pentatomidae</taxon>
        <taxon>Pentatominae</taxon>
        <taxon>Nezara</taxon>
    </lineage>
</organism>
<evidence type="ECO:0000313" key="3">
    <source>
        <dbReference type="Proteomes" id="UP001152798"/>
    </source>
</evidence>
<proteinExistence type="predicted"/>
<dbReference type="EMBL" id="OV725077">
    <property type="protein sequence ID" value="CAH1392199.1"/>
    <property type="molecule type" value="Genomic_DNA"/>
</dbReference>
<accession>A0A9P0E1P4</accession>
<evidence type="ECO:0000259" key="1">
    <source>
        <dbReference type="Pfam" id="PF08242"/>
    </source>
</evidence>
<name>A0A9P0E1P4_NEZVI</name>
<sequence>MAQRVEVPSNPAYIEKADIIEALEKHIRKFDWRGEECVVLDADCGLGEVTKDILLPLLPQHATLIGWDSSGEKIEYCKKVRKDERLSFHEIDVQFVDLFFNWRFDYFHKIFSFYCIHWMQNYRRSLGNMYSLLKNNGDILLIFLTPDNPMYRAFERVKQFPLYERLFSNFSWFYKAPEPVGFIRRLLDEIGFSHVYCWMKMSSTVYPSFDVYMDVIDKVNPYLDGLHPNQIGECRRTIWHCIRHDPQITEDESTGEITVNYSLVIAVAKKVIKEETKEK</sequence>
<dbReference type="Pfam" id="PF08242">
    <property type="entry name" value="Methyltransf_12"/>
    <property type="match status" value="1"/>
</dbReference>
<feature type="domain" description="Methyltransferase type 12" evidence="1">
    <location>
        <begin position="40"/>
        <end position="138"/>
    </location>
</feature>